<dbReference type="FunFam" id="3.20.20.70:FF:000157">
    <property type="entry name" value="Orotidine 5'-phosphate decarboxylase"/>
    <property type="match status" value="1"/>
</dbReference>
<protein>
    <recommendedName>
        <fullName evidence="7">Orotidine 5'-phosphate decarboxylase</fullName>
        <ecNumber evidence="7">4.1.1.23</ecNumber>
    </recommendedName>
    <alternativeName>
        <fullName evidence="7">OMP decarboxylase</fullName>
        <shortName evidence="7">OMPDCase</shortName>
        <shortName evidence="7">OMPdecase</shortName>
    </alternativeName>
</protein>
<evidence type="ECO:0000256" key="7">
    <source>
        <dbReference type="HAMAP-Rule" id="MF_01215"/>
    </source>
</evidence>
<dbReference type="Proteomes" id="UP000293162">
    <property type="component" value="Unassembled WGS sequence"/>
</dbReference>
<keyword evidence="3 7" id="KW-0210">Decarboxylase</keyword>
<dbReference type="InterPro" id="IPR001754">
    <property type="entry name" value="OMPdeCOase_dom"/>
</dbReference>
<dbReference type="InterPro" id="IPR013785">
    <property type="entry name" value="Aldolase_TIM"/>
</dbReference>
<evidence type="ECO:0000256" key="5">
    <source>
        <dbReference type="ARBA" id="ARBA00023239"/>
    </source>
</evidence>
<feature type="active site" description="Proton donor" evidence="7">
    <location>
        <position position="93"/>
    </location>
</feature>
<dbReference type="PANTHER" id="PTHR43375:SF1">
    <property type="entry name" value="OROTIDINE 5'-PHOSPHATE DECARBOXYLASE"/>
    <property type="match status" value="1"/>
</dbReference>
<evidence type="ECO:0000313" key="10">
    <source>
        <dbReference type="Proteomes" id="UP000293162"/>
    </source>
</evidence>
<dbReference type="EC" id="4.1.1.23" evidence="7"/>
<dbReference type="Gene3D" id="3.20.20.70">
    <property type="entry name" value="Aldolase class I"/>
    <property type="match status" value="1"/>
</dbReference>
<dbReference type="InterPro" id="IPR011060">
    <property type="entry name" value="RibuloseP-bd_barrel"/>
</dbReference>
<evidence type="ECO:0000256" key="1">
    <source>
        <dbReference type="ARBA" id="ARBA00004861"/>
    </source>
</evidence>
<dbReference type="SMART" id="SM00934">
    <property type="entry name" value="OMPdecase"/>
    <property type="match status" value="1"/>
</dbReference>
<evidence type="ECO:0000259" key="8">
    <source>
        <dbReference type="SMART" id="SM00934"/>
    </source>
</evidence>
<dbReference type="GO" id="GO:0044205">
    <property type="term" value="P:'de novo' UMP biosynthetic process"/>
    <property type="evidence" value="ECO:0007669"/>
    <property type="project" value="UniProtKB-UniRule"/>
</dbReference>
<evidence type="ECO:0000313" key="9">
    <source>
        <dbReference type="EMBL" id="RYU94950.1"/>
    </source>
</evidence>
<evidence type="ECO:0000256" key="3">
    <source>
        <dbReference type="ARBA" id="ARBA00022793"/>
    </source>
</evidence>
<dbReference type="RefSeq" id="WP_130021868.1">
    <property type="nucleotide sequence ID" value="NZ_SEWF01000020.1"/>
</dbReference>
<evidence type="ECO:0000256" key="4">
    <source>
        <dbReference type="ARBA" id="ARBA00022975"/>
    </source>
</evidence>
<evidence type="ECO:0000256" key="2">
    <source>
        <dbReference type="ARBA" id="ARBA00008847"/>
    </source>
</evidence>
<gene>
    <name evidence="7 9" type="primary">pyrF</name>
    <name evidence="9" type="ORF">EWM59_14760</name>
</gene>
<dbReference type="Pfam" id="PF00215">
    <property type="entry name" value="OMPdecase"/>
    <property type="match status" value="1"/>
</dbReference>
<dbReference type="EMBL" id="SEWF01000020">
    <property type="protein sequence ID" value="RYU94950.1"/>
    <property type="molecule type" value="Genomic_DNA"/>
</dbReference>
<dbReference type="CDD" id="cd04725">
    <property type="entry name" value="OMP_decarboxylase_like"/>
    <property type="match status" value="1"/>
</dbReference>
<dbReference type="NCBIfam" id="TIGR02127">
    <property type="entry name" value="pyrF_sub2"/>
    <property type="match status" value="1"/>
</dbReference>
<organism evidence="9 10">
    <name type="scientific">Emticicia agri</name>
    <dbReference type="NCBI Taxonomy" id="2492393"/>
    <lineage>
        <taxon>Bacteria</taxon>
        <taxon>Pseudomonadati</taxon>
        <taxon>Bacteroidota</taxon>
        <taxon>Cytophagia</taxon>
        <taxon>Cytophagales</taxon>
        <taxon>Leadbetterellaceae</taxon>
        <taxon>Emticicia</taxon>
    </lineage>
</organism>
<comment type="similarity">
    <text evidence="2 7">Belongs to the OMP decarboxylase family. Type 2 subfamily.</text>
</comment>
<keyword evidence="5 7" id="KW-0456">Lyase</keyword>
<keyword evidence="10" id="KW-1185">Reference proteome</keyword>
<dbReference type="GO" id="GO:0004590">
    <property type="term" value="F:orotidine-5'-phosphate decarboxylase activity"/>
    <property type="evidence" value="ECO:0007669"/>
    <property type="project" value="UniProtKB-UniRule"/>
</dbReference>
<dbReference type="GO" id="GO:0006207">
    <property type="term" value="P:'de novo' pyrimidine nucleobase biosynthetic process"/>
    <property type="evidence" value="ECO:0007669"/>
    <property type="project" value="InterPro"/>
</dbReference>
<dbReference type="SUPFAM" id="SSF51366">
    <property type="entry name" value="Ribulose-phoshate binding barrel"/>
    <property type="match status" value="1"/>
</dbReference>
<comment type="caution">
    <text evidence="9">The sequence shown here is derived from an EMBL/GenBank/DDBJ whole genome shotgun (WGS) entry which is preliminary data.</text>
</comment>
<comment type="pathway">
    <text evidence="1 7">Pyrimidine metabolism; UMP biosynthesis via de novo pathway; UMP from orotate: step 2/2.</text>
</comment>
<comment type="catalytic activity">
    <reaction evidence="6 7">
        <text>orotidine 5'-phosphate + H(+) = UMP + CO2</text>
        <dbReference type="Rhea" id="RHEA:11596"/>
        <dbReference type="ChEBI" id="CHEBI:15378"/>
        <dbReference type="ChEBI" id="CHEBI:16526"/>
        <dbReference type="ChEBI" id="CHEBI:57538"/>
        <dbReference type="ChEBI" id="CHEBI:57865"/>
        <dbReference type="EC" id="4.1.1.23"/>
    </reaction>
</comment>
<evidence type="ECO:0000256" key="6">
    <source>
        <dbReference type="ARBA" id="ARBA00049157"/>
    </source>
</evidence>
<proteinExistence type="inferred from homology"/>
<dbReference type="HAMAP" id="MF_01215">
    <property type="entry name" value="OMPdecase_type2"/>
    <property type="match status" value="1"/>
</dbReference>
<dbReference type="InterPro" id="IPR011995">
    <property type="entry name" value="OMPdecase_type-2"/>
</dbReference>
<dbReference type="OrthoDB" id="9808470at2"/>
<dbReference type="PANTHER" id="PTHR43375">
    <property type="entry name" value="OROTIDINE 5'-PHOSPHATE DECARBOXYLASE"/>
    <property type="match status" value="1"/>
</dbReference>
<dbReference type="UniPathway" id="UPA00070">
    <property type="reaction ID" value="UER00120"/>
</dbReference>
<sequence>MTKQALFEQILLKKSYLCVGLDTDIKKIPPHLLQAKDPVFEFNRQIIDATAPYAVAYKPNIAFYEAMGVKGWESLQKTMKYIPKECFTIADAKRGDIGNTSELYARTFFDKNSSGFDFDAVTVAPYMGRDSVQPFLAFENKWVILLALTSNVGSNDFQHLKIEVEGEPKKLYQQVLTKSQEWGSSESLMYVVGATQADKLAEIREIVPDHFLLVPGVGAQGGSLEEVSRYGMNKKCGLLVNSSRAIIYASSGEDFAERAEEEAKKVQQEMEKYLSAIV</sequence>
<reference evidence="9 10" key="1">
    <citation type="submission" date="2019-02" db="EMBL/GenBank/DDBJ databases">
        <title>Bacterial novel species Emticicia sp. 17J42-9 isolated from soil.</title>
        <authorList>
            <person name="Jung H.-Y."/>
        </authorList>
    </citation>
    <scope>NUCLEOTIDE SEQUENCE [LARGE SCALE GENOMIC DNA]</scope>
    <source>
        <strain evidence="9 10">17J42-9</strain>
    </source>
</reference>
<keyword evidence="4 7" id="KW-0665">Pyrimidine biosynthesis</keyword>
<dbReference type="AlphaFoldDB" id="A0A4V1ZD52"/>
<feature type="domain" description="Orotidine 5'-phosphate decarboxylase" evidence="8">
    <location>
        <begin position="16"/>
        <end position="259"/>
    </location>
</feature>
<name>A0A4V1ZD52_9BACT</name>
<accession>A0A4V1ZD52</accession>